<evidence type="ECO:0000256" key="1">
    <source>
        <dbReference type="SAM" id="MobiDB-lite"/>
    </source>
</evidence>
<gene>
    <name evidence="3" type="ORF">PHYSODRAFT_547958</name>
</gene>
<evidence type="ECO:0000313" key="4">
    <source>
        <dbReference type="Proteomes" id="UP000002640"/>
    </source>
</evidence>
<feature type="signal peptide" evidence="2">
    <location>
        <begin position="1"/>
        <end position="20"/>
    </location>
</feature>
<organism evidence="3 4">
    <name type="scientific">Phytophthora sojae (strain P6497)</name>
    <name type="common">Soybean stem and root rot agent</name>
    <name type="synonym">Phytophthora megasperma f. sp. glycines</name>
    <dbReference type="NCBI Taxonomy" id="1094619"/>
    <lineage>
        <taxon>Eukaryota</taxon>
        <taxon>Sar</taxon>
        <taxon>Stramenopiles</taxon>
        <taxon>Oomycota</taxon>
        <taxon>Peronosporomycetes</taxon>
        <taxon>Peronosporales</taxon>
        <taxon>Peronosporaceae</taxon>
        <taxon>Phytophthora</taxon>
    </lineage>
</organism>
<feature type="chain" id="PRO_5003472755" evidence="2">
    <location>
        <begin position="21"/>
        <end position="264"/>
    </location>
</feature>
<dbReference type="KEGG" id="psoj:PHYSODRAFT_547958"/>
<reference evidence="3 4" key="1">
    <citation type="journal article" date="2006" name="Science">
        <title>Phytophthora genome sequences uncover evolutionary origins and mechanisms of pathogenesis.</title>
        <authorList>
            <person name="Tyler B.M."/>
            <person name="Tripathy S."/>
            <person name="Zhang X."/>
            <person name="Dehal P."/>
            <person name="Jiang R.H."/>
            <person name="Aerts A."/>
            <person name="Arredondo F.D."/>
            <person name="Baxter L."/>
            <person name="Bensasson D."/>
            <person name="Beynon J.L."/>
            <person name="Chapman J."/>
            <person name="Damasceno C.M."/>
            <person name="Dorrance A.E."/>
            <person name="Dou D."/>
            <person name="Dickerman A.W."/>
            <person name="Dubchak I.L."/>
            <person name="Garbelotto M."/>
            <person name="Gijzen M."/>
            <person name="Gordon S.G."/>
            <person name="Govers F."/>
            <person name="Grunwald N.J."/>
            <person name="Huang W."/>
            <person name="Ivors K.L."/>
            <person name="Jones R.W."/>
            <person name="Kamoun S."/>
            <person name="Krampis K."/>
            <person name="Lamour K.H."/>
            <person name="Lee M.K."/>
            <person name="McDonald W.H."/>
            <person name="Medina M."/>
            <person name="Meijer H.J."/>
            <person name="Nordberg E.K."/>
            <person name="Maclean D.J."/>
            <person name="Ospina-Giraldo M.D."/>
            <person name="Morris P.F."/>
            <person name="Phuntumart V."/>
            <person name="Putnam N.H."/>
            <person name="Rash S."/>
            <person name="Rose J.K."/>
            <person name="Sakihama Y."/>
            <person name="Salamov A.A."/>
            <person name="Savidor A."/>
            <person name="Scheuring C.F."/>
            <person name="Smith B.M."/>
            <person name="Sobral B.W."/>
            <person name="Terry A."/>
            <person name="Torto-Alalibo T.A."/>
            <person name="Win J."/>
            <person name="Xu Z."/>
            <person name="Zhang H."/>
            <person name="Grigoriev I.V."/>
            <person name="Rokhsar D.S."/>
            <person name="Boore J.L."/>
        </authorList>
    </citation>
    <scope>NUCLEOTIDE SEQUENCE [LARGE SCALE GENOMIC DNA]</scope>
    <source>
        <strain evidence="3 4">P6497</strain>
    </source>
</reference>
<dbReference type="RefSeq" id="XP_009532513.1">
    <property type="nucleotide sequence ID" value="XM_009534218.1"/>
</dbReference>
<accession>G4ZYZ7</accession>
<dbReference type="GeneID" id="20662642"/>
<evidence type="ECO:0000313" key="3">
    <source>
        <dbReference type="EMBL" id="EGZ12180.1"/>
    </source>
</evidence>
<dbReference type="AlphaFoldDB" id="G4ZYZ7"/>
<dbReference type="Proteomes" id="UP000002640">
    <property type="component" value="Unassembled WGS sequence"/>
</dbReference>
<feature type="region of interest" description="Disordered" evidence="1">
    <location>
        <begin position="177"/>
        <end position="205"/>
    </location>
</feature>
<protein>
    <submittedName>
        <fullName evidence="3">Uncharacterized protein</fullName>
    </submittedName>
</protein>
<feature type="non-terminal residue" evidence="3">
    <location>
        <position position="264"/>
    </location>
</feature>
<keyword evidence="4" id="KW-1185">Reference proteome</keyword>
<sequence>MGTTRLPRLVLRWVFVCALAIVCNNCNLDVAASIAPRSYFSSARTAQTPNDPVIADAANFAVEQLRDLSDSGIYQTLSLAKVHAAATELGDLHYVIHLQVALASPYFRSKREVEDFEMMVLESKPRVEERVGGKYNATRSIAIDEFPEMDEDAIESFWVKMVEERRQRRRELFEKWEREGETAEESHAETESSNSKNEEQETKASVKKVTKMLTIEELQAMPAKQLRQLLTAPESTAPLRAAISAILDERLTLLEQREEAMNQQ</sequence>
<name>G4ZYZ7_PHYSP</name>
<dbReference type="EMBL" id="JH159157">
    <property type="protein sequence ID" value="EGZ12180.1"/>
    <property type="molecule type" value="Genomic_DNA"/>
</dbReference>
<dbReference type="InParanoid" id="G4ZYZ7"/>
<feature type="compositionally biased region" description="Basic and acidic residues" evidence="1">
    <location>
        <begin position="177"/>
        <end position="204"/>
    </location>
</feature>
<dbReference type="OMA" id="DFEMMVL"/>
<proteinExistence type="predicted"/>
<keyword evidence="2" id="KW-0732">Signal</keyword>
<evidence type="ECO:0000256" key="2">
    <source>
        <dbReference type="SAM" id="SignalP"/>
    </source>
</evidence>